<organism evidence="3">
    <name type="scientific">Siphoviridae sp. ctLsx2</name>
    <dbReference type="NCBI Taxonomy" id="2826254"/>
    <lineage>
        <taxon>Viruses</taxon>
        <taxon>Duplodnaviria</taxon>
        <taxon>Heunggongvirae</taxon>
        <taxon>Uroviricota</taxon>
        <taxon>Caudoviricetes</taxon>
    </lineage>
</organism>
<dbReference type="EMBL" id="BK015728">
    <property type="protein sequence ID" value="DAE22160.1"/>
    <property type="molecule type" value="Genomic_DNA"/>
</dbReference>
<evidence type="ECO:0000259" key="2">
    <source>
        <dbReference type="PROSITE" id="PS50943"/>
    </source>
</evidence>
<dbReference type="PROSITE" id="PS50943">
    <property type="entry name" value="HTH_CROC1"/>
    <property type="match status" value="1"/>
</dbReference>
<protein>
    <submittedName>
        <fullName evidence="3">Repressor protein CI</fullName>
    </submittedName>
</protein>
<accession>A0A8S5QSU5</accession>
<dbReference type="CDD" id="cd00093">
    <property type="entry name" value="HTH_XRE"/>
    <property type="match status" value="1"/>
</dbReference>
<dbReference type="Gene3D" id="1.10.260.40">
    <property type="entry name" value="lambda repressor-like DNA-binding domains"/>
    <property type="match status" value="1"/>
</dbReference>
<proteinExistence type="predicted"/>
<name>A0A8S5QSU5_9CAUD</name>
<evidence type="ECO:0000256" key="1">
    <source>
        <dbReference type="SAM" id="MobiDB-lite"/>
    </source>
</evidence>
<dbReference type="GO" id="GO:0003677">
    <property type="term" value="F:DNA binding"/>
    <property type="evidence" value="ECO:0007669"/>
    <property type="project" value="InterPro"/>
</dbReference>
<dbReference type="Pfam" id="PF01381">
    <property type="entry name" value="HTH_3"/>
    <property type="match status" value="1"/>
</dbReference>
<feature type="domain" description="HTH cro/C1-type" evidence="2">
    <location>
        <begin position="72"/>
        <end position="113"/>
    </location>
</feature>
<dbReference type="InterPro" id="IPR010982">
    <property type="entry name" value="Lambda_DNA-bd_dom_sf"/>
</dbReference>
<sequence length="169" mass="19134">MVLLQTFLSRQPYLSGWCRFLLPVHEYYITPTCSISQYNLQYHYVQIWRVIFVPFATNLKYIKSVVGFSNYQLAKELECSQSSVKNWIDGGNIPHKKTRQKIADHFGITLAELDGDELPVLPPEGAKKAPATKGEGSKEAASNFIKTTNDRAALLALINEVTKKLQELE</sequence>
<evidence type="ECO:0000313" key="3">
    <source>
        <dbReference type="EMBL" id="DAE22160.1"/>
    </source>
</evidence>
<feature type="region of interest" description="Disordered" evidence="1">
    <location>
        <begin position="119"/>
        <end position="142"/>
    </location>
</feature>
<dbReference type="InterPro" id="IPR001387">
    <property type="entry name" value="Cro/C1-type_HTH"/>
</dbReference>
<dbReference type="SUPFAM" id="SSF47413">
    <property type="entry name" value="lambda repressor-like DNA-binding domains"/>
    <property type="match status" value="1"/>
</dbReference>
<reference evidence="3" key="1">
    <citation type="journal article" date="2021" name="Proc. Natl. Acad. Sci. U.S.A.">
        <title>A Catalog of Tens of Thousands of Viruses from Human Metagenomes Reveals Hidden Associations with Chronic Diseases.</title>
        <authorList>
            <person name="Tisza M.J."/>
            <person name="Buck C.B."/>
        </authorList>
    </citation>
    <scope>NUCLEOTIDE SEQUENCE</scope>
    <source>
        <strain evidence="3">CtLsx2</strain>
    </source>
</reference>